<evidence type="ECO:0000256" key="2">
    <source>
        <dbReference type="SAM" id="Phobius"/>
    </source>
</evidence>
<organism evidence="3 4">
    <name type="scientific">Streptomyces nanshensis</name>
    <dbReference type="NCBI Taxonomy" id="518642"/>
    <lineage>
        <taxon>Bacteria</taxon>
        <taxon>Bacillati</taxon>
        <taxon>Actinomycetota</taxon>
        <taxon>Actinomycetes</taxon>
        <taxon>Kitasatosporales</taxon>
        <taxon>Streptomycetaceae</taxon>
        <taxon>Streptomyces</taxon>
    </lineage>
</organism>
<evidence type="ECO:0000256" key="1">
    <source>
        <dbReference type="SAM" id="MobiDB-lite"/>
    </source>
</evidence>
<keyword evidence="2" id="KW-0472">Membrane</keyword>
<reference evidence="3 4" key="1">
    <citation type="journal article" date="2016" name="Front. Microbiol.">
        <title>Comparative Genomics Analysis of Streptomyces Species Reveals Their Adaptation to the Marine Environment and Their Diversity at the Genomic Level.</title>
        <authorList>
            <person name="Tian X."/>
            <person name="Zhang Z."/>
            <person name="Yang T."/>
            <person name="Chen M."/>
            <person name="Li J."/>
            <person name="Chen F."/>
            <person name="Yang J."/>
            <person name="Li W."/>
            <person name="Zhang B."/>
            <person name="Zhang Z."/>
            <person name="Wu J."/>
            <person name="Zhang C."/>
            <person name="Long L."/>
            <person name="Xiao J."/>
        </authorList>
    </citation>
    <scope>NUCLEOTIDE SEQUENCE [LARGE SCALE GENOMIC DNA]</scope>
    <source>
        <strain evidence="3 4">SCSIO 10429</strain>
    </source>
</reference>
<feature type="transmembrane region" description="Helical" evidence="2">
    <location>
        <begin position="15"/>
        <end position="38"/>
    </location>
</feature>
<feature type="transmembrane region" description="Helical" evidence="2">
    <location>
        <begin position="106"/>
        <end position="126"/>
    </location>
</feature>
<dbReference type="EMBL" id="LJGW01000258">
    <property type="protein sequence ID" value="OEV10914.1"/>
    <property type="molecule type" value="Genomic_DNA"/>
</dbReference>
<accession>A0A1E7L403</accession>
<sequence length="131" mass="13603">MRPGDTFARSRRDPLWGAAVLILLVLLAGGAVTALMGVSSQTDVCPWPDSRNTAARSDAAASPKGRDDPCDLVIGPAHDYCRRDVAPVPAPGSAASPSAPCTASRTVGQVLLCLGGIAVLVSFARYGRWSR</sequence>
<keyword evidence="2" id="KW-0812">Transmembrane</keyword>
<dbReference type="Proteomes" id="UP000176005">
    <property type="component" value="Unassembled WGS sequence"/>
</dbReference>
<evidence type="ECO:0000313" key="4">
    <source>
        <dbReference type="Proteomes" id="UP000176005"/>
    </source>
</evidence>
<feature type="region of interest" description="Disordered" evidence="1">
    <location>
        <begin position="47"/>
        <end position="68"/>
    </location>
</feature>
<keyword evidence="2" id="KW-1133">Transmembrane helix</keyword>
<comment type="caution">
    <text evidence="3">The sequence shown here is derived from an EMBL/GenBank/DDBJ whole genome shotgun (WGS) entry which is preliminary data.</text>
</comment>
<gene>
    <name evidence="3" type="ORF">AN218_15330</name>
</gene>
<proteinExistence type="predicted"/>
<evidence type="ECO:0000313" key="3">
    <source>
        <dbReference type="EMBL" id="OEV10914.1"/>
    </source>
</evidence>
<dbReference type="RefSeq" id="WP_070017445.1">
    <property type="nucleotide sequence ID" value="NZ_LJGW01000258.1"/>
</dbReference>
<keyword evidence="4" id="KW-1185">Reference proteome</keyword>
<dbReference type="AlphaFoldDB" id="A0A1E7L403"/>
<name>A0A1E7L403_9ACTN</name>
<protein>
    <submittedName>
        <fullName evidence="3">Uncharacterized protein</fullName>
    </submittedName>
</protein>